<comment type="subcellular location">
    <subcellularLocation>
        <location evidence="1">Cell membrane</location>
        <topology evidence="1">Multi-pass membrane protein</topology>
    </subcellularLocation>
</comment>
<dbReference type="GO" id="GO:0015276">
    <property type="term" value="F:ligand-gated monoatomic ion channel activity"/>
    <property type="evidence" value="ECO:0007669"/>
    <property type="project" value="InterPro"/>
</dbReference>
<keyword evidence="5 9" id="KW-1133">Transmembrane helix</keyword>
<evidence type="ECO:0000256" key="7">
    <source>
        <dbReference type="ARBA" id="ARBA00023170"/>
    </source>
</evidence>
<dbReference type="HOGENOM" id="CLU_007257_4_1_1"/>
<keyword evidence="3" id="KW-1003">Cell membrane</keyword>
<dbReference type="OrthoDB" id="6375714at2759"/>
<evidence type="ECO:0000259" key="10">
    <source>
        <dbReference type="Pfam" id="PF00060"/>
    </source>
</evidence>
<evidence type="ECO:0000256" key="8">
    <source>
        <dbReference type="ARBA" id="ARBA00023180"/>
    </source>
</evidence>
<keyword evidence="4 9" id="KW-0812">Transmembrane</keyword>
<feature type="transmembrane region" description="Helical" evidence="9">
    <location>
        <begin position="182"/>
        <end position="201"/>
    </location>
</feature>
<organism evidence="11 12">
    <name type="scientific">Daphnia pulex</name>
    <name type="common">Water flea</name>
    <dbReference type="NCBI Taxonomy" id="6669"/>
    <lineage>
        <taxon>Eukaryota</taxon>
        <taxon>Metazoa</taxon>
        <taxon>Ecdysozoa</taxon>
        <taxon>Arthropoda</taxon>
        <taxon>Crustacea</taxon>
        <taxon>Branchiopoda</taxon>
        <taxon>Diplostraca</taxon>
        <taxon>Cladocera</taxon>
        <taxon>Anomopoda</taxon>
        <taxon>Daphniidae</taxon>
        <taxon>Daphnia</taxon>
    </lineage>
</organism>
<dbReference type="EMBL" id="GL732540">
    <property type="protein sequence ID" value="EFX82428.1"/>
    <property type="molecule type" value="Genomic_DNA"/>
</dbReference>
<gene>
    <name evidence="11" type="ORF">DAPPUDRAFT_241241</name>
</gene>
<keyword evidence="6 9" id="KW-0472">Membrane</keyword>
<keyword evidence="7" id="KW-0675">Receptor</keyword>
<protein>
    <recommendedName>
        <fullName evidence="10">Ionotropic glutamate receptor C-terminal domain-containing protein</fullName>
    </recommendedName>
</protein>
<evidence type="ECO:0000256" key="3">
    <source>
        <dbReference type="ARBA" id="ARBA00022475"/>
    </source>
</evidence>
<dbReference type="GO" id="GO:0005886">
    <property type="term" value="C:plasma membrane"/>
    <property type="evidence" value="ECO:0007669"/>
    <property type="project" value="UniProtKB-SubCell"/>
</dbReference>
<evidence type="ECO:0000256" key="1">
    <source>
        <dbReference type="ARBA" id="ARBA00004651"/>
    </source>
</evidence>
<sequence length="329" mass="37314">MSTDDVIELSLYLKPTESPEPGTPKHHIRCAPPPSENVFLTLLFPVVDHYFDLWFLVDAEFSQWSPPSRHLDFLEKITSPGHPLQPRWSGNPKGLSGPLKGGVVLDYLSNRLNFTQLTSSYLIIIHQVRNGQSHGEQRCDLILLDVIPTVRRNQIIDLTTYWIYGELAFLIPVSDETANINAVWMGLFVSMVCVMVVLYLMQRYKTHHHPANWHNRPQSDTGQSRNSNLIVAKPVKPQRENEYLFVFGNLLSQGIQLNSKRLTLRLVAGVWILAAFVFVQAYTSLLFTYVLTPVNNPLMNSVYDISENSHINVFTTMAGMSDTVLSAIH</sequence>
<evidence type="ECO:0000256" key="5">
    <source>
        <dbReference type="ARBA" id="ARBA00022989"/>
    </source>
</evidence>
<dbReference type="Pfam" id="PF00060">
    <property type="entry name" value="Lig_chan"/>
    <property type="match status" value="1"/>
</dbReference>
<proteinExistence type="inferred from homology"/>
<dbReference type="PANTHER" id="PTHR42643:SF24">
    <property type="entry name" value="IONOTROPIC RECEPTOR 60A"/>
    <property type="match status" value="1"/>
</dbReference>
<feature type="domain" description="Ionotropic glutamate receptor C-terminal" evidence="10">
    <location>
        <begin position="182"/>
        <end position="305"/>
    </location>
</feature>
<dbReference type="InterPro" id="IPR001320">
    <property type="entry name" value="Iontro_rcpt_C"/>
</dbReference>
<evidence type="ECO:0000256" key="4">
    <source>
        <dbReference type="ARBA" id="ARBA00022692"/>
    </source>
</evidence>
<dbReference type="GO" id="GO:0050906">
    <property type="term" value="P:detection of stimulus involved in sensory perception"/>
    <property type="evidence" value="ECO:0007669"/>
    <property type="project" value="UniProtKB-ARBA"/>
</dbReference>
<reference evidence="11 12" key="1">
    <citation type="journal article" date="2011" name="Science">
        <title>The ecoresponsive genome of Daphnia pulex.</title>
        <authorList>
            <person name="Colbourne J.K."/>
            <person name="Pfrender M.E."/>
            <person name="Gilbert D."/>
            <person name="Thomas W.K."/>
            <person name="Tucker A."/>
            <person name="Oakley T.H."/>
            <person name="Tokishita S."/>
            <person name="Aerts A."/>
            <person name="Arnold G.J."/>
            <person name="Basu M.K."/>
            <person name="Bauer D.J."/>
            <person name="Caceres C.E."/>
            <person name="Carmel L."/>
            <person name="Casola C."/>
            <person name="Choi J.H."/>
            <person name="Detter J.C."/>
            <person name="Dong Q."/>
            <person name="Dusheyko S."/>
            <person name="Eads B.D."/>
            <person name="Frohlich T."/>
            <person name="Geiler-Samerotte K.A."/>
            <person name="Gerlach D."/>
            <person name="Hatcher P."/>
            <person name="Jogdeo S."/>
            <person name="Krijgsveld J."/>
            <person name="Kriventseva E.V."/>
            <person name="Kultz D."/>
            <person name="Laforsch C."/>
            <person name="Lindquist E."/>
            <person name="Lopez J."/>
            <person name="Manak J.R."/>
            <person name="Muller J."/>
            <person name="Pangilinan J."/>
            <person name="Patwardhan R.P."/>
            <person name="Pitluck S."/>
            <person name="Pritham E.J."/>
            <person name="Rechtsteiner A."/>
            <person name="Rho M."/>
            <person name="Rogozin I.B."/>
            <person name="Sakarya O."/>
            <person name="Salamov A."/>
            <person name="Schaack S."/>
            <person name="Shapiro H."/>
            <person name="Shiga Y."/>
            <person name="Skalitzky C."/>
            <person name="Smith Z."/>
            <person name="Souvorov A."/>
            <person name="Sung W."/>
            <person name="Tang Z."/>
            <person name="Tsuchiya D."/>
            <person name="Tu H."/>
            <person name="Vos H."/>
            <person name="Wang M."/>
            <person name="Wolf Y.I."/>
            <person name="Yamagata H."/>
            <person name="Yamada T."/>
            <person name="Ye Y."/>
            <person name="Shaw J.R."/>
            <person name="Andrews J."/>
            <person name="Crease T.J."/>
            <person name="Tang H."/>
            <person name="Lucas S.M."/>
            <person name="Robertson H.M."/>
            <person name="Bork P."/>
            <person name="Koonin E.V."/>
            <person name="Zdobnov E.M."/>
            <person name="Grigoriev I.V."/>
            <person name="Lynch M."/>
            <person name="Boore J.L."/>
        </authorList>
    </citation>
    <scope>NUCLEOTIDE SEQUENCE [LARGE SCALE GENOMIC DNA]</scope>
</reference>
<accession>E9GDS7</accession>
<keyword evidence="12" id="KW-1185">Reference proteome</keyword>
<evidence type="ECO:0000256" key="9">
    <source>
        <dbReference type="SAM" id="Phobius"/>
    </source>
</evidence>
<evidence type="ECO:0000256" key="6">
    <source>
        <dbReference type="ARBA" id="ARBA00023136"/>
    </source>
</evidence>
<keyword evidence="8" id="KW-0325">Glycoprotein</keyword>
<dbReference type="Proteomes" id="UP000000305">
    <property type="component" value="Unassembled WGS sequence"/>
</dbReference>
<dbReference type="KEGG" id="dpx:DAPPUDRAFT_241241"/>
<comment type="similarity">
    <text evidence="2">Belongs to the glutamate-gated ion channel (TC 1.A.10.1) family.</text>
</comment>
<dbReference type="InterPro" id="IPR052192">
    <property type="entry name" value="Insect_Ionotropic_Sensory_Rcpt"/>
</dbReference>
<dbReference type="PhylomeDB" id="E9GDS7"/>
<dbReference type="InParanoid" id="E9GDS7"/>
<evidence type="ECO:0000256" key="2">
    <source>
        <dbReference type="ARBA" id="ARBA00008685"/>
    </source>
</evidence>
<evidence type="ECO:0000313" key="12">
    <source>
        <dbReference type="Proteomes" id="UP000000305"/>
    </source>
</evidence>
<feature type="transmembrane region" description="Helical" evidence="9">
    <location>
        <begin position="266"/>
        <end position="291"/>
    </location>
</feature>
<name>E9GDS7_DAPPU</name>
<dbReference type="Gene3D" id="1.10.287.70">
    <property type="match status" value="1"/>
</dbReference>
<evidence type="ECO:0000313" key="11">
    <source>
        <dbReference type="EMBL" id="EFX82428.1"/>
    </source>
</evidence>
<dbReference type="PANTHER" id="PTHR42643">
    <property type="entry name" value="IONOTROPIC RECEPTOR 20A-RELATED"/>
    <property type="match status" value="1"/>
</dbReference>
<dbReference type="AlphaFoldDB" id="E9GDS7"/>